<dbReference type="InterPro" id="IPR046364">
    <property type="entry name" value="Exo70_C"/>
</dbReference>
<dbReference type="PANTHER" id="PTHR12542:SF180">
    <property type="entry name" value="EXOCYST SUBUNIT EXO70 FAMILY PROTEIN"/>
    <property type="match status" value="1"/>
</dbReference>
<accession>A0A151U103</accession>
<dbReference type="OMA" id="RWIRTHR"/>
<dbReference type="Gramene" id="C.cajan_05395.t">
    <property type="protein sequence ID" value="C.cajan_05395.t.cds1"/>
    <property type="gene ID" value="C.cajan_05395"/>
</dbReference>
<dbReference type="GO" id="GO:0000145">
    <property type="term" value="C:exocyst"/>
    <property type="evidence" value="ECO:0007669"/>
    <property type="project" value="InterPro"/>
</dbReference>
<dbReference type="GO" id="GO:0006887">
    <property type="term" value="P:exocytosis"/>
    <property type="evidence" value="ECO:0007669"/>
    <property type="project" value="UniProtKB-KW"/>
</dbReference>
<dbReference type="EMBL" id="CM003604">
    <property type="protein sequence ID" value="KYP72924.1"/>
    <property type="molecule type" value="Genomic_DNA"/>
</dbReference>
<dbReference type="Gene3D" id="1.20.1280.170">
    <property type="entry name" value="Exocyst complex component Exo70"/>
    <property type="match status" value="1"/>
</dbReference>
<dbReference type="GO" id="GO:0005546">
    <property type="term" value="F:phosphatidylinositol-4,5-bisphosphate binding"/>
    <property type="evidence" value="ECO:0007669"/>
    <property type="project" value="InterPro"/>
</dbReference>
<dbReference type="STRING" id="3821.A0A151U103"/>
<dbReference type="GO" id="GO:0015031">
    <property type="term" value="P:protein transport"/>
    <property type="evidence" value="ECO:0007669"/>
    <property type="project" value="UniProtKB-KW"/>
</dbReference>
<comment type="similarity">
    <text evidence="1 3">Belongs to the EXO70 family.</text>
</comment>
<dbReference type="AlphaFoldDB" id="A0A151U103"/>
<reference evidence="5 6" key="1">
    <citation type="journal article" date="2012" name="Nat. Biotechnol.">
        <title>Draft genome sequence of pigeonpea (Cajanus cajan), an orphan legume crop of resource-poor farmers.</title>
        <authorList>
            <person name="Varshney R.K."/>
            <person name="Chen W."/>
            <person name="Li Y."/>
            <person name="Bharti A.K."/>
            <person name="Saxena R.K."/>
            <person name="Schlueter J.A."/>
            <person name="Donoghue M.T."/>
            <person name="Azam S."/>
            <person name="Fan G."/>
            <person name="Whaley A.M."/>
            <person name="Farmer A.D."/>
            <person name="Sheridan J."/>
            <person name="Iwata A."/>
            <person name="Tuteja R."/>
            <person name="Penmetsa R.V."/>
            <person name="Wu W."/>
            <person name="Upadhyaya H.D."/>
            <person name="Yang S.P."/>
            <person name="Shah T."/>
            <person name="Saxena K.B."/>
            <person name="Michael T."/>
            <person name="McCombie W.R."/>
            <person name="Yang B."/>
            <person name="Zhang G."/>
            <person name="Yang H."/>
            <person name="Wang J."/>
            <person name="Spillane C."/>
            <person name="Cook D.R."/>
            <person name="May G.D."/>
            <person name="Xu X."/>
            <person name="Jackson S.A."/>
        </authorList>
    </citation>
    <scope>NUCLEOTIDE SEQUENCE [LARGE SCALE GENOMIC DNA]</scope>
    <source>
        <strain evidence="6">cv. Asha</strain>
    </source>
</reference>
<evidence type="ECO:0000259" key="4">
    <source>
        <dbReference type="Pfam" id="PF03081"/>
    </source>
</evidence>
<feature type="domain" description="Exocyst complex subunit Exo70 C-terminal" evidence="4">
    <location>
        <begin position="6"/>
        <end position="183"/>
    </location>
</feature>
<organism evidence="5 6">
    <name type="scientific">Cajanus cajan</name>
    <name type="common">Pigeon pea</name>
    <name type="synonym">Cajanus indicus</name>
    <dbReference type="NCBI Taxonomy" id="3821"/>
    <lineage>
        <taxon>Eukaryota</taxon>
        <taxon>Viridiplantae</taxon>
        <taxon>Streptophyta</taxon>
        <taxon>Embryophyta</taxon>
        <taxon>Tracheophyta</taxon>
        <taxon>Spermatophyta</taxon>
        <taxon>Magnoliopsida</taxon>
        <taxon>eudicotyledons</taxon>
        <taxon>Gunneridae</taxon>
        <taxon>Pentapetalae</taxon>
        <taxon>rosids</taxon>
        <taxon>fabids</taxon>
        <taxon>Fabales</taxon>
        <taxon>Fabaceae</taxon>
        <taxon>Papilionoideae</taxon>
        <taxon>50 kb inversion clade</taxon>
        <taxon>NPAAA clade</taxon>
        <taxon>indigoferoid/millettioid clade</taxon>
        <taxon>Phaseoleae</taxon>
        <taxon>Cajanus</taxon>
    </lineage>
</organism>
<sequence>MIDRVGKLSLSVHMAKIMELLERSLKANSKNYNNPSLGYFFIMNNRRFIELEVELYGLGPIIGDDWLRKNRTKFQQNLQLYHRSSWNKIVNILKLDINESPNVETELLKDKLNSFNEHFDEICNVQSTWFVFDEQLREQIIKSIDNILLPAYGSFIKRFQNFLEKQAYEYIKYGIFDVKEHVNNLFLVRE</sequence>
<dbReference type="SUPFAM" id="SSF74788">
    <property type="entry name" value="Cullin repeat-like"/>
    <property type="match status" value="1"/>
</dbReference>
<evidence type="ECO:0000313" key="6">
    <source>
        <dbReference type="Proteomes" id="UP000075243"/>
    </source>
</evidence>
<gene>
    <name evidence="5" type="ORF">KK1_005529</name>
</gene>
<keyword evidence="6" id="KW-1185">Reference proteome</keyword>
<keyword evidence="3" id="KW-0268">Exocytosis</keyword>
<comment type="function">
    <text evidence="3">Component of the exocyst complex.</text>
</comment>
<name>A0A151U103_CAJCA</name>
<dbReference type="InterPro" id="IPR004140">
    <property type="entry name" value="Exo70"/>
</dbReference>
<keyword evidence="2 3" id="KW-0813">Transport</keyword>
<evidence type="ECO:0000256" key="2">
    <source>
        <dbReference type="ARBA" id="ARBA00022448"/>
    </source>
</evidence>
<evidence type="ECO:0000256" key="1">
    <source>
        <dbReference type="ARBA" id="ARBA00006756"/>
    </source>
</evidence>
<keyword evidence="3" id="KW-0653">Protein transport</keyword>
<evidence type="ECO:0000313" key="5">
    <source>
        <dbReference type="EMBL" id="KYP72924.1"/>
    </source>
</evidence>
<dbReference type="Pfam" id="PF03081">
    <property type="entry name" value="Exo70_C"/>
    <property type="match status" value="1"/>
</dbReference>
<dbReference type="InterPro" id="IPR016159">
    <property type="entry name" value="Cullin_repeat-like_dom_sf"/>
</dbReference>
<protein>
    <recommendedName>
        <fullName evidence="3">Exocyst subunit Exo70 family protein</fullName>
    </recommendedName>
</protein>
<proteinExistence type="inferred from homology"/>
<dbReference type="PANTHER" id="PTHR12542">
    <property type="entry name" value="EXOCYST COMPLEX PROTEIN EXO70"/>
    <property type="match status" value="1"/>
</dbReference>
<dbReference type="Proteomes" id="UP000075243">
    <property type="component" value="Chromosome 2"/>
</dbReference>
<evidence type="ECO:0000256" key="3">
    <source>
        <dbReference type="RuleBase" id="RU365026"/>
    </source>
</evidence>